<dbReference type="InterPro" id="IPR029062">
    <property type="entry name" value="Class_I_gatase-like"/>
</dbReference>
<dbReference type="NCBIfam" id="TIGR00566">
    <property type="entry name" value="trpG_papA"/>
    <property type="match status" value="1"/>
</dbReference>
<dbReference type="InterPro" id="IPR050472">
    <property type="entry name" value="Anth_synth/Amidotransfase"/>
</dbReference>
<dbReference type="PRINTS" id="PR00096">
    <property type="entry name" value="GATASE"/>
</dbReference>
<dbReference type="PANTHER" id="PTHR43418">
    <property type="entry name" value="MULTIFUNCTIONAL TRYPTOPHAN BIOSYNTHESIS PROTEIN-RELATED"/>
    <property type="match status" value="1"/>
</dbReference>
<sequence>MNAPRGAGTGRAPGTPARILVVDNYDSFVYNLVQYLYQLGADCEVRRNDEVSCADADGYDGVLLSPGPGTPEQAGVCVEMVRYCADRDIPLFGVCLGLQSIATAFGAVVSRAPELLHGKTSSVFHEGAGVFAGLPSPFTATRYHSLAVEESTVPPELDITGRTESGVIMGLRHRERPVEGVQFHPESVLTEGGHRMLALWLARCGDPEAVHRSVGLAPVIGRQPAAIGASAG</sequence>
<dbReference type="GO" id="GO:0046820">
    <property type="term" value="F:4-amino-4-deoxychorismate synthase activity"/>
    <property type="evidence" value="ECO:0007669"/>
    <property type="project" value="UniProtKB-EC"/>
</dbReference>
<comment type="caution">
    <text evidence="8">The sequence shown here is derived from an EMBL/GenBank/DDBJ whole genome shotgun (WGS) entry which is preliminary data.</text>
</comment>
<keyword evidence="8" id="KW-0808">Transferase</keyword>
<dbReference type="EC" id="2.6.1.85" evidence="2"/>
<protein>
    <recommendedName>
        <fullName evidence="5">Aminodeoxychorismate synthase</fullName>
        <ecNumber evidence="2">2.6.1.85</ecNumber>
    </recommendedName>
    <alternativeName>
        <fullName evidence="6">4-amino-4-deoxychorismate synthase</fullName>
    </alternativeName>
</protein>
<dbReference type="Proteomes" id="UP000567795">
    <property type="component" value="Unassembled WGS sequence"/>
</dbReference>
<dbReference type="PROSITE" id="PS51273">
    <property type="entry name" value="GATASE_TYPE_1"/>
    <property type="match status" value="1"/>
</dbReference>
<evidence type="ECO:0000256" key="2">
    <source>
        <dbReference type="ARBA" id="ARBA00013139"/>
    </source>
</evidence>
<evidence type="ECO:0000256" key="6">
    <source>
        <dbReference type="ARBA" id="ARBA00083979"/>
    </source>
</evidence>
<evidence type="ECO:0000313" key="8">
    <source>
        <dbReference type="EMBL" id="NYI05381.1"/>
    </source>
</evidence>
<keyword evidence="3" id="KW-0315">Glutamine amidotransferase</keyword>
<dbReference type="GO" id="GO:0005829">
    <property type="term" value="C:cytosol"/>
    <property type="evidence" value="ECO:0007669"/>
    <property type="project" value="TreeGrafter"/>
</dbReference>
<dbReference type="NCBIfam" id="NF005849">
    <property type="entry name" value="PRK07765.1"/>
    <property type="match status" value="1"/>
</dbReference>
<dbReference type="PRINTS" id="PR00097">
    <property type="entry name" value="ANTSNTHASEII"/>
</dbReference>
<dbReference type="EMBL" id="JACBZD010000001">
    <property type="protein sequence ID" value="NYI05381.1"/>
    <property type="molecule type" value="Genomic_DNA"/>
</dbReference>
<keyword evidence="8" id="KW-0032">Aminotransferase</keyword>
<gene>
    <name evidence="8" type="ORF">FHU37_002324</name>
</gene>
<feature type="domain" description="Glutamine amidotransferase" evidence="7">
    <location>
        <begin position="20"/>
        <end position="201"/>
    </location>
</feature>
<dbReference type="PRINTS" id="PR00099">
    <property type="entry name" value="CPSGATASE"/>
</dbReference>
<dbReference type="GO" id="GO:0004049">
    <property type="term" value="F:anthranilate synthase activity"/>
    <property type="evidence" value="ECO:0007669"/>
    <property type="project" value="TreeGrafter"/>
</dbReference>
<evidence type="ECO:0000313" key="9">
    <source>
        <dbReference type="Proteomes" id="UP000567795"/>
    </source>
</evidence>
<dbReference type="Pfam" id="PF00117">
    <property type="entry name" value="GATase"/>
    <property type="match status" value="1"/>
</dbReference>
<comment type="catalytic activity">
    <reaction evidence="4">
        <text>chorismate + L-glutamine = 4-amino-4-deoxychorismate + L-glutamate</text>
        <dbReference type="Rhea" id="RHEA:11672"/>
        <dbReference type="ChEBI" id="CHEBI:29748"/>
        <dbReference type="ChEBI" id="CHEBI:29985"/>
        <dbReference type="ChEBI" id="CHEBI:58359"/>
        <dbReference type="ChEBI" id="CHEBI:58406"/>
        <dbReference type="EC" id="2.6.1.85"/>
    </reaction>
    <physiologicalReaction direction="left-to-right" evidence="4">
        <dbReference type="Rhea" id="RHEA:11673"/>
    </physiologicalReaction>
</comment>
<dbReference type="PANTHER" id="PTHR43418:SF4">
    <property type="entry name" value="MULTIFUNCTIONAL TRYPTOPHAN BIOSYNTHESIS PROTEIN"/>
    <property type="match status" value="1"/>
</dbReference>
<evidence type="ECO:0000256" key="3">
    <source>
        <dbReference type="ARBA" id="ARBA00022962"/>
    </source>
</evidence>
<name>A0A853A3V2_9ACTN</name>
<dbReference type="RefSeq" id="WP_179814125.1">
    <property type="nucleotide sequence ID" value="NZ_JACBZD010000001.1"/>
</dbReference>
<dbReference type="AlphaFoldDB" id="A0A853A3V2"/>
<dbReference type="CDD" id="cd01743">
    <property type="entry name" value="GATase1_Anthranilate_Synthase"/>
    <property type="match status" value="1"/>
</dbReference>
<reference evidence="8 9" key="1">
    <citation type="submission" date="2020-07" db="EMBL/GenBank/DDBJ databases">
        <title>Sequencing the genomes of 1000 actinobacteria strains.</title>
        <authorList>
            <person name="Klenk H.-P."/>
        </authorList>
    </citation>
    <scope>NUCLEOTIDE SEQUENCE [LARGE SCALE GENOMIC DNA]</scope>
    <source>
        <strain evidence="8 9">DSM 42178</strain>
    </source>
</reference>
<dbReference type="InterPro" id="IPR017926">
    <property type="entry name" value="GATASE"/>
</dbReference>
<organism evidence="8 9">
    <name type="scientific">Allostreptomyces psammosilenae</name>
    <dbReference type="NCBI Taxonomy" id="1892865"/>
    <lineage>
        <taxon>Bacteria</taxon>
        <taxon>Bacillati</taxon>
        <taxon>Actinomycetota</taxon>
        <taxon>Actinomycetes</taxon>
        <taxon>Kitasatosporales</taxon>
        <taxon>Streptomycetaceae</taxon>
        <taxon>Allostreptomyces</taxon>
    </lineage>
</organism>
<dbReference type="Gene3D" id="3.40.50.880">
    <property type="match status" value="1"/>
</dbReference>
<evidence type="ECO:0000259" key="7">
    <source>
        <dbReference type="Pfam" id="PF00117"/>
    </source>
</evidence>
<evidence type="ECO:0000256" key="4">
    <source>
        <dbReference type="ARBA" id="ARBA00052789"/>
    </source>
</evidence>
<dbReference type="FunFam" id="3.40.50.880:FF:000003">
    <property type="entry name" value="Anthranilate synthase component II"/>
    <property type="match status" value="1"/>
</dbReference>
<dbReference type="SUPFAM" id="SSF52317">
    <property type="entry name" value="Class I glutamine amidotransferase-like"/>
    <property type="match status" value="1"/>
</dbReference>
<keyword evidence="9" id="KW-1185">Reference proteome</keyword>
<evidence type="ECO:0000256" key="1">
    <source>
        <dbReference type="ARBA" id="ARBA00005970"/>
    </source>
</evidence>
<evidence type="ECO:0000256" key="5">
    <source>
        <dbReference type="ARBA" id="ARBA00072983"/>
    </source>
</evidence>
<dbReference type="GO" id="GO:0000162">
    <property type="term" value="P:L-tryptophan biosynthetic process"/>
    <property type="evidence" value="ECO:0007669"/>
    <property type="project" value="TreeGrafter"/>
</dbReference>
<proteinExistence type="inferred from homology"/>
<comment type="similarity">
    <text evidence="1">In the C-terminal section; belongs to the anthranilate synthase component I family.</text>
</comment>
<dbReference type="InterPro" id="IPR006221">
    <property type="entry name" value="TrpG/PapA_dom"/>
</dbReference>
<accession>A0A853A3V2</accession>